<evidence type="ECO:0000256" key="13">
    <source>
        <dbReference type="ARBA" id="ARBA00034808"/>
    </source>
</evidence>
<dbReference type="NCBIfam" id="TIGR00643">
    <property type="entry name" value="recG"/>
    <property type="match status" value="1"/>
</dbReference>
<evidence type="ECO:0000256" key="8">
    <source>
        <dbReference type="ARBA" id="ARBA00023125"/>
    </source>
</evidence>
<dbReference type="PANTHER" id="PTHR47964:SF1">
    <property type="entry name" value="ATP-DEPENDENT DNA HELICASE HOMOLOG RECG, CHLOROPLASTIC"/>
    <property type="match status" value="1"/>
</dbReference>
<evidence type="ECO:0000313" key="19">
    <source>
        <dbReference type="EMBL" id="MBB5071478.1"/>
    </source>
</evidence>
<evidence type="ECO:0000259" key="17">
    <source>
        <dbReference type="PROSITE" id="PS51192"/>
    </source>
</evidence>
<dbReference type="CDD" id="cd17992">
    <property type="entry name" value="DEXHc_RecG"/>
    <property type="match status" value="1"/>
</dbReference>
<evidence type="ECO:0000256" key="2">
    <source>
        <dbReference type="ARBA" id="ARBA00017846"/>
    </source>
</evidence>
<evidence type="ECO:0000256" key="10">
    <source>
        <dbReference type="ARBA" id="ARBA00023204"/>
    </source>
</evidence>
<proteinExistence type="inferred from homology"/>
<dbReference type="GO" id="GO:0016787">
    <property type="term" value="F:hydrolase activity"/>
    <property type="evidence" value="ECO:0007669"/>
    <property type="project" value="UniProtKB-KW"/>
</dbReference>
<dbReference type="GO" id="GO:0005524">
    <property type="term" value="F:ATP binding"/>
    <property type="evidence" value="ECO:0007669"/>
    <property type="project" value="UniProtKB-KW"/>
</dbReference>
<dbReference type="InterPro" id="IPR011545">
    <property type="entry name" value="DEAD/DEAH_box_helicase_dom"/>
</dbReference>
<keyword evidence="11" id="KW-0413">Isomerase</keyword>
<comment type="similarity">
    <text evidence="1 15">Belongs to the helicase family. RecG subfamily.</text>
</comment>
<keyword evidence="4 15" id="KW-0227">DNA damage</keyword>
<evidence type="ECO:0000259" key="18">
    <source>
        <dbReference type="PROSITE" id="PS51194"/>
    </source>
</evidence>
<dbReference type="InterPro" id="IPR004609">
    <property type="entry name" value="ATP-dep_DNA_helicase_RecG"/>
</dbReference>
<keyword evidence="20" id="KW-1185">Reference proteome</keyword>
<dbReference type="InterPro" id="IPR001650">
    <property type="entry name" value="Helicase_C-like"/>
</dbReference>
<comment type="catalytic activity">
    <reaction evidence="12 15">
        <text>Couples ATP hydrolysis with the unwinding of duplex DNA by translocating in the 3'-5' direction.</text>
        <dbReference type="EC" id="5.6.2.4"/>
    </reaction>
</comment>
<dbReference type="InterPro" id="IPR027417">
    <property type="entry name" value="P-loop_NTPase"/>
</dbReference>
<keyword evidence="7 15" id="KW-0067">ATP-binding</keyword>
<dbReference type="GO" id="GO:0006310">
    <property type="term" value="P:DNA recombination"/>
    <property type="evidence" value="ECO:0007669"/>
    <property type="project" value="UniProtKB-UniRule"/>
</dbReference>
<accession>A0A840NMD0</accession>
<dbReference type="GO" id="GO:0003677">
    <property type="term" value="F:DNA binding"/>
    <property type="evidence" value="ECO:0007669"/>
    <property type="project" value="UniProtKB-KW"/>
</dbReference>
<evidence type="ECO:0000256" key="6">
    <source>
        <dbReference type="ARBA" id="ARBA00022806"/>
    </source>
</evidence>
<dbReference type="InterPro" id="IPR012340">
    <property type="entry name" value="NA-bd_OB-fold"/>
</dbReference>
<dbReference type="PROSITE" id="PS51194">
    <property type="entry name" value="HELICASE_CTER"/>
    <property type="match status" value="1"/>
</dbReference>
<dbReference type="InterPro" id="IPR047112">
    <property type="entry name" value="RecG/Mfd"/>
</dbReference>
<dbReference type="CDD" id="cd04488">
    <property type="entry name" value="RecG_wedge_OBF"/>
    <property type="match status" value="1"/>
</dbReference>
<dbReference type="InterPro" id="IPR033454">
    <property type="entry name" value="RecG_wedge"/>
</dbReference>
<dbReference type="Proteomes" id="UP000580474">
    <property type="component" value="Unassembled WGS sequence"/>
</dbReference>
<keyword evidence="8" id="KW-0238">DNA-binding</keyword>
<evidence type="ECO:0000256" key="11">
    <source>
        <dbReference type="ARBA" id="ARBA00023235"/>
    </source>
</evidence>
<evidence type="ECO:0000256" key="12">
    <source>
        <dbReference type="ARBA" id="ARBA00034617"/>
    </source>
</evidence>
<dbReference type="SUPFAM" id="SSF50249">
    <property type="entry name" value="Nucleic acid-binding proteins"/>
    <property type="match status" value="1"/>
</dbReference>
<evidence type="ECO:0000256" key="7">
    <source>
        <dbReference type="ARBA" id="ARBA00022840"/>
    </source>
</evidence>
<dbReference type="RefSeq" id="WP_184481858.1">
    <property type="nucleotide sequence ID" value="NZ_JACHIV010000001.1"/>
</dbReference>
<dbReference type="Pfam" id="PF00270">
    <property type="entry name" value="DEAD"/>
    <property type="match status" value="1"/>
</dbReference>
<comment type="caution">
    <text evidence="19">The sequence shown here is derived from an EMBL/GenBank/DDBJ whole genome shotgun (WGS) entry which is preliminary data.</text>
</comment>
<dbReference type="Gene3D" id="3.40.50.300">
    <property type="entry name" value="P-loop containing nucleotide triphosphate hydrolases"/>
    <property type="match status" value="2"/>
</dbReference>
<dbReference type="Pfam" id="PF17191">
    <property type="entry name" value="RecG_wedge"/>
    <property type="match status" value="1"/>
</dbReference>
<dbReference type="Pfam" id="PF19833">
    <property type="entry name" value="RecG_dom3_C"/>
    <property type="match status" value="1"/>
</dbReference>
<evidence type="ECO:0000256" key="14">
    <source>
        <dbReference type="ARBA" id="ARBA00048988"/>
    </source>
</evidence>
<dbReference type="EMBL" id="JACHIV010000001">
    <property type="protein sequence ID" value="MBB5071478.1"/>
    <property type="molecule type" value="Genomic_DNA"/>
</dbReference>
<dbReference type="GO" id="GO:0006281">
    <property type="term" value="P:DNA repair"/>
    <property type="evidence" value="ECO:0007669"/>
    <property type="project" value="UniProtKB-UniRule"/>
</dbReference>
<dbReference type="PANTHER" id="PTHR47964">
    <property type="entry name" value="ATP-DEPENDENT DNA HELICASE HOMOLOG RECG, CHLOROPLASTIC"/>
    <property type="match status" value="1"/>
</dbReference>
<sequence>MTTSETGLDRVLGAKTGQALESSLGLSTVGDLLRHYPRRYAERGELTAIAGLELDEHVTVLAKVERVSKRTMKSRRGTIVEARITDGHRSLTCTFFNQAWRERELLPGRQGMFAGKVTAYRGSFQLAHPEYQLFDGEDAEQAGSVAEEFAAALIPVYPSAQGLPSWSISRCVRQVLDTWDGADDPLPEVLRTEHRLLGLETALRKIHRPQDQSEVAAAQNRLKWDEALAVQLVLARLRETAHEHPAPSCPRREDGLLAEFDRRLPFQLTAGQTEIGTEIAADLATEQPMNRLVQGEVGSGKTVVALRGMLQVVDAGRQAAMLAPTEVLASQHARSLAELLGELGAAGQLGAAEQSTKITLLTGSLPAAARKKALLEAASGEAGIVVGTHALIQDRVSFADLGLVVVDEQHRFGVEQRDALRARGGAESAPHVLVMTATPIPRTVAMTVYGDLETSALRELPSGRSPISTSVVPVAEKPTWLDRAWERVREEVAAGHQVYVVCPRIGDDEQNPPKKGGKKPRTDDGVEEPEDAGAGSDERRPPLAVLDVAERLRQGPLAQLRIGVLHGRLAADDKDAVMRGFADGKLDVLVATTVVEVGVNVPNATVMVIMDADRFGVSQLHQLRGRVGRGSAPGLCLLVSEAMGGTSTRERLDAVASTTDGFELARLDLELRREGDVLGAAQSGRRSGLKMLSLLRDEDVIAEARDEAQRYVADDPQLRQHPGLARMVEEVVDEDRAGYLEKS</sequence>
<evidence type="ECO:0000256" key="15">
    <source>
        <dbReference type="RuleBase" id="RU363016"/>
    </source>
</evidence>
<dbReference type="SMART" id="SM00490">
    <property type="entry name" value="HELICc"/>
    <property type="match status" value="1"/>
</dbReference>
<feature type="region of interest" description="Disordered" evidence="16">
    <location>
        <begin position="503"/>
        <end position="542"/>
    </location>
</feature>
<evidence type="ECO:0000256" key="3">
    <source>
        <dbReference type="ARBA" id="ARBA00022741"/>
    </source>
</evidence>
<dbReference type="PROSITE" id="PS51192">
    <property type="entry name" value="HELICASE_ATP_BIND_1"/>
    <property type="match status" value="1"/>
</dbReference>
<feature type="domain" description="Helicase ATP-binding" evidence="17">
    <location>
        <begin position="282"/>
        <end position="457"/>
    </location>
</feature>
<dbReference type="NCBIfam" id="NF008167">
    <property type="entry name" value="PRK10917.2-1"/>
    <property type="match status" value="1"/>
</dbReference>
<evidence type="ECO:0000256" key="5">
    <source>
        <dbReference type="ARBA" id="ARBA00022801"/>
    </source>
</evidence>
<dbReference type="SMART" id="SM00487">
    <property type="entry name" value="DEXDc"/>
    <property type="match status" value="1"/>
</dbReference>
<dbReference type="InterPro" id="IPR014001">
    <property type="entry name" value="Helicase_ATP-bd"/>
</dbReference>
<reference evidence="19 20" key="1">
    <citation type="submission" date="2020-08" db="EMBL/GenBank/DDBJ databases">
        <title>Sequencing the genomes of 1000 actinobacteria strains.</title>
        <authorList>
            <person name="Klenk H.-P."/>
        </authorList>
    </citation>
    <scope>NUCLEOTIDE SEQUENCE [LARGE SCALE GENOMIC DNA]</scope>
    <source>
        <strain evidence="19 20">DSM 45582</strain>
    </source>
</reference>
<dbReference type="Gene3D" id="2.40.50.140">
    <property type="entry name" value="Nucleic acid-binding proteins"/>
    <property type="match status" value="1"/>
</dbReference>
<organism evidence="19 20">
    <name type="scientific">Saccharopolyspora gloriosae</name>
    <dbReference type="NCBI Taxonomy" id="455344"/>
    <lineage>
        <taxon>Bacteria</taxon>
        <taxon>Bacillati</taxon>
        <taxon>Actinomycetota</taxon>
        <taxon>Actinomycetes</taxon>
        <taxon>Pseudonocardiales</taxon>
        <taxon>Pseudonocardiaceae</taxon>
        <taxon>Saccharopolyspora</taxon>
    </lineage>
</organism>
<keyword evidence="3 15" id="KW-0547">Nucleotide-binding</keyword>
<keyword evidence="9 15" id="KW-0233">DNA recombination</keyword>
<dbReference type="AlphaFoldDB" id="A0A840NMD0"/>
<comment type="function">
    <text evidence="15">Plays a critical role in recombination and DNA repair. Helps process Holliday junction intermediates to mature products by catalyzing branch migration. Has replication fork regression activity, unwinds stalled or blocked replication forks to make a HJ that can be resolved. Has a DNA unwinding activity characteristic of a DNA helicase with 3'-5' polarity.</text>
</comment>
<protein>
    <recommendedName>
        <fullName evidence="2 15">ATP-dependent DNA helicase RecG</fullName>
        <ecNumber evidence="13 15">5.6.2.4</ecNumber>
    </recommendedName>
</protein>
<dbReference type="GO" id="GO:0043138">
    <property type="term" value="F:3'-5' DNA helicase activity"/>
    <property type="evidence" value="ECO:0007669"/>
    <property type="project" value="UniProtKB-EC"/>
</dbReference>
<evidence type="ECO:0000256" key="9">
    <source>
        <dbReference type="ARBA" id="ARBA00023172"/>
    </source>
</evidence>
<evidence type="ECO:0000256" key="16">
    <source>
        <dbReference type="SAM" id="MobiDB-lite"/>
    </source>
</evidence>
<keyword evidence="6 15" id="KW-0347">Helicase</keyword>
<comment type="catalytic activity">
    <reaction evidence="14 15">
        <text>ATP + H2O = ADP + phosphate + H(+)</text>
        <dbReference type="Rhea" id="RHEA:13065"/>
        <dbReference type="ChEBI" id="CHEBI:15377"/>
        <dbReference type="ChEBI" id="CHEBI:15378"/>
        <dbReference type="ChEBI" id="CHEBI:30616"/>
        <dbReference type="ChEBI" id="CHEBI:43474"/>
        <dbReference type="ChEBI" id="CHEBI:456216"/>
        <dbReference type="EC" id="5.6.2.4"/>
    </reaction>
</comment>
<dbReference type="InterPro" id="IPR045562">
    <property type="entry name" value="RecG_dom3_C"/>
</dbReference>
<name>A0A840NMD0_9PSEU</name>
<keyword evidence="10 15" id="KW-0234">DNA repair</keyword>
<dbReference type="Pfam" id="PF00271">
    <property type="entry name" value="Helicase_C"/>
    <property type="match status" value="1"/>
</dbReference>
<evidence type="ECO:0000313" key="20">
    <source>
        <dbReference type="Proteomes" id="UP000580474"/>
    </source>
</evidence>
<gene>
    <name evidence="19" type="ORF">BJ969_004566</name>
</gene>
<dbReference type="SUPFAM" id="SSF52540">
    <property type="entry name" value="P-loop containing nucleoside triphosphate hydrolases"/>
    <property type="match status" value="2"/>
</dbReference>
<evidence type="ECO:0000256" key="1">
    <source>
        <dbReference type="ARBA" id="ARBA00007504"/>
    </source>
</evidence>
<feature type="domain" description="Helicase C-terminal" evidence="18">
    <location>
        <begin position="521"/>
        <end position="670"/>
    </location>
</feature>
<dbReference type="EC" id="5.6.2.4" evidence="13 15"/>
<evidence type="ECO:0000256" key="4">
    <source>
        <dbReference type="ARBA" id="ARBA00022763"/>
    </source>
</evidence>
<keyword evidence="5 15" id="KW-0378">Hydrolase</keyword>